<feature type="compositionally biased region" description="Low complexity" evidence="1">
    <location>
        <begin position="144"/>
        <end position="156"/>
    </location>
</feature>
<proteinExistence type="predicted"/>
<feature type="region of interest" description="Disordered" evidence="1">
    <location>
        <begin position="125"/>
        <end position="217"/>
    </location>
</feature>
<name>A0A150GQU2_GONPE</name>
<dbReference type="AlphaFoldDB" id="A0A150GQU2"/>
<feature type="compositionally biased region" description="Polar residues" evidence="1">
    <location>
        <begin position="160"/>
        <end position="176"/>
    </location>
</feature>
<organism evidence="2 3">
    <name type="scientific">Gonium pectorale</name>
    <name type="common">Green alga</name>
    <dbReference type="NCBI Taxonomy" id="33097"/>
    <lineage>
        <taxon>Eukaryota</taxon>
        <taxon>Viridiplantae</taxon>
        <taxon>Chlorophyta</taxon>
        <taxon>core chlorophytes</taxon>
        <taxon>Chlorophyceae</taxon>
        <taxon>CS clade</taxon>
        <taxon>Chlamydomonadales</taxon>
        <taxon>Volvocaceae</taxon>
        <taxon>Gonium</taxon>
    </lineage>
</organism>
<dbReference type="EMBL" id="LSYV01000011">
    <property type="protein sequence ID" value="KXZ52164.1"/>
    <property type="molecule type" value="Genomic_DNA"/>
</dbReference>
<dbReference type="Proteomes" id="UP000075714">
    <property type="component" value="Unassembled WGS sequence"/>
</dbReference>
<evidence type="ECO:0000313" key="3">
    <source>
        <dbReference type="Proteomes" id="UP000075714"/>
    </source>
</evidence>
<reference evidence="3" key="1">
    <citation type="journal article" date="2016" name="Nat. Commun.">
        <title>The Gonium pectorale genome demonstrates co-option of cell cycle regulation during the evolution of multicellularity.</title>
        <authorList>
            <person name="Hanschen E.R."/>
            <person name="Marriage T.N."/>
            <person name="Ferris P.J."/>
            <person name="Hamaji T."/>
            <person name="Toyoda A."/>
            <person name="Fujiyama A."/>
            <person name="Neme R."/>
            <person name="Noguchi H."/>
            <person name="Minakuchi Y."/>
            <person name="Suzuki M."/>
            <person name="Kawai-Toyooka H."/>
            <person name="Smith D.R."/>
            <person name="Sparks H."/>
            <person name="Anderson J."/>
            <person name="Bakaric R."/>
            <person name="Luria V."/>
            <person name="Karger A."/>
            <person name="Kirschner M.W."/>
            <person name="Durand P.M."/>
            <person name="Michod R.E."/>
            <person name="Nozaki H."/>
            <person name="Olson B.J."/>
        </authorList>
    </citation>
    <scope>NUCLEOTIDE SEQUENCE [LARGE SCALE GENOMIC DNA]</scope>
    <source>
        <strain evidence="3">NIES-2863</strain>
    </source>
</reference>
<feature type="compositionally biased region" description="Low complexity" evidence="1">
    <location>
        <begin position="188"/>
        <end position="202"/>
    </location>
</feature>
<evidence type="ECO:0000256" key="1">
    <source>
        <dbReference type="SAM" id="MobiDB-lite"/>
    </source>
</evidence>
<comment type="caution">
    <text evidence="2">The sequence shown here is derived from an EMBL/GenBank/DDBJ whole genome shotgun (WGS) entry which is preliminary data.</text>
</comment>
<gene>
    <name evidence="2" type="ORF">GPECTOR_10g793</name>
</gene>
<evidence type="ECO:0000313" key="2">
    <source>
        <dbReference type="EMBL" id="KXZ52164.1"/>
    </source>
</evidence>
<accession>A0A150GQU2</accession>
<sequence length="282" mass="29221">MTGTLYTGKTSVITLTARFRDGWWIFSVPGSLNGRFMKLRVKLDGRVLTWTDTKDDSQQDVCVVRLLDNVEKTGKSAGTRHTVLTGVPRELRKQIIGAFQLGFVGDPNQGDGVITLITSSAPLPVLAPGDPEPAFDDDLPPPSAASASASASASAARPTSGAQPTSSSAPVGSGNPSAKARPGRPRSTRASAASSSSCPSPAVVSEPQSTNLSPPIKPNEMDLWRAAVMTSGQLLLALLTAWGPAAAGGAGSSDARSREAALARCFTNLRSAKVELEDRPGA</sequence>
<keyword evidence="3" id="KW-1185">Reference proteome</keyword>
<protein>
    <submittedName>
        <fullName evidence="2">Uncharacterized protein</fullName>
    </submittedName>
</protein>